<evidence type="ECO:0000313" key="2">
    <source>
        <dbReference type="EMBL" id="OGD65623.1"/>
    </source>
</evidence>
<comment type="caution">
    <text evidence="2">The sequence shown here is derived from an EMBL/GenBank/DDBJ whole genome shotgun (WGS) entry which is preliminary data.</text>
</comment>
<evidence type="ECO:0000256" key="1">
    <source>
        <dbReference type="SAM" id="Phobius"/>
    </source>
</evidence>
<dbReference type="AlphaFoldDB" id="A0A1F5EE41"/>
<keyword evidence="1" id="KW-0472">Membrane</keyword>
<dbReference type="Proteomes" id="UP000176451">
    <property type="component" value="Unassembled WGS sequence"/>
</dbReference>
<reference evidence="2 3" key="1">
    <citation type="journal article" date="2016" name="Nat. Commun.">
        <title>Thousands of microbial genomes shed light on interconnected biogeochemical processes in an aquifer system.</title>
        <authorList>
            <person name="Anantharaman K."/>
            <person name="Brown C.T."/>
            <person name="Hug L.A."/>
            <person name="Sharon I."/>
            <person name="Castelle C.J."/>
            <person name="Probst A.J."/>
            <person name="Thomas B.C."/>
            <person name="Singh A."/>
            <person name="Wilkins M.J."/>
            <person name="Karaoz U."/>
            <person name="Brodie E.L."/>
            <person name="Williams K.H."/>
            <person name="Hubbard S.S."/>
            <person name="Banfield J.F."/>
        </authorList>
    </citation>
    <scope>NUCLEOTIDE SEQUENCE [LARGE SCALE GENOMIC DNA]</scope>
</reference>
<gene>
    <name evidence="2" type="ORF">A3F08_01105</name>
</gene>
<organism evidence="2 3">
    <name type="scientific">Candidatus Berkelbacteria bacterium RIFCSPHIGHO2_12_FULL_36_9</name>
    <dbReference type="NCBI Taxonomy" id="1797469"/>
    <lineage>
        <taxon>Bacteria</taxon>
        <taxon>Candidatus Berkelbacteria</taxon>
    </lineage>
</organism>
<feature type="transmembrane region" description="Helical" evidence="1">
    <location>
        <begin position="15"/>
        <end position="36"/>
    </location>
</feature>
<protein>
    <recommendedName>
        <fullName evidence="4">Type 4 fimbrial biogenesis protein PilX N-terminal domain-containing protein</fullName>
    </recommendedName>
</protein>
<keyword evidence="1" id="KW-0812">Transmembrane</keyword>
<keyword evidence="1" id="KW-1133">Transmembrane helix</keyword>
<name>A0A1F5EE41_9BACT</name>
<dbReference type="STRING" id="1797469.A3F08_01105"/>
<sequence length="261" mass="29651">MKQNNNKTIISSCKGAALIIALLVITSMSAIGFFISRLNIKDIVMMSRLEDSMISYFAAEAGIEQGLLMWRYNNNVETRSLATESQGDYREFNIDEARKYKLKIWHRVDTSETGDLKQDETREYDISGINDLTLSWKKSNDETGDLVFGSDFLEFTVTANDNTIGTSEGSKWLLDTNTLSRNIDTTNAKKIRFHSWGPKMKEYTLSTSDSDFKLDSKFTYIESIGIYGNSQRKLRIKIDRQSGATLPVFDFVIYGNQGINN</sequence>
<evidence type="ECO:0000313" key="3">
    <source>
        <dbReference type="Proteomes" id="UP000176451"/>
    </source>
</evidence>
<accession>A0A1F5EE41</accession>
<proteinExistence type="predicted"/>
<dbReference type="EMBL" id="MEZV01000055">
    <property type="protein sequence ID" value="OGD65623.1"/>
    <property type="molecule type" value="Genomic_DNA"/>
</dbReference>
<evidence type="ECO:0008006" key="4">
    <source>
        <dbReference type="Google" id="ProtNLM"/>
    </source>
</evidence>